<name>A0A382DA96_9ZZZZ</name>
<organism evidence="2">
    <name type="scientific">marine metagenome</name>
    <dbReference type="NCBI Taxonomy" id="408172"/>
    <lineage>
        <taxon>unclassified sequences</taxon>
        <taxon>metagenomes</taxon>
        <taxon>ecological metagenomes</taxon>
    </lineage>
</organism>
<accession>A0A382DA96</accession>
<feature type="compositionally biased region" description="Basic and acidic residues" evidence="1">
    <location>
        <begin position="132"/>
        <end position="142"/>
    </location>
</feature>
<sequence length="160" mass="17836">MKKTKTETTKVTEEVKKDPRASETREATKRPVEWTPPSSLDAPPAPDGFRHRWIRAESLGFDDTKNIAGKLRSGYVLVMASEYKDTGYPVVQNGKHKGVIGVGGLLLARIPNEIAEARQKYYSDKAKERDDAIKSDLLKDQHPSMPISYDSRSSKSFGGK</sequence>
<dbReference type="EMBL" id="UINC01038088">
    <property type="protein sequence ID" value="SVB34567.1"/>
    <property type="molecule type" value="Genomic_DNA"/>
</dbReference>
<feature type="compositionally biased region" description="Polar residues" evidence="1">
    <location>
        <begin position="150"/>
        <end position="160"/>
    </location>
</feature>
<feature type="region of interest" description="Disordered" evidence="1">
    <location>
        <begin position="1"/>
        <end position="48"/>
    </location>
</feature>
<dbReference type="AlphaFoldDB" id="A0A382DA96"/>
<reference evidence="2" key="1">
    <citation type="submission" date="2018-05" db="EMBL/GenBank/DDBJ databases">
        <authorList>
            <person name="Lanie J.A."/>
            <person name="Ng W.-L."/>
            <person name="Kazmierczak K.M."/>
            <person name="Andrzejewski T.M."/>
            <person name="Davidsen T.M."/>
            <person name="Wayne K.J."/>
            <person name="Tettelin H."/>
            <person name="Glass J.I."/>
            <person name="Rusch D."/>
            <person name="Podicherti R."/>
            <person name="Tsui H.-C.T."/>
            <person name="Winkler M.E."/>
        </authorList>
    </citation>
    <scope>NUCLEOTIDE SEQUENCE</scope>
</reference>
<feature type="compositionally biased region" description="Basic and acidic residues" evidence="1">
    <location>
        <begin position="1"/>
        <end position="32"/>
    </location>
</feature>
<evidence type="ECO:0000313" key="2">
    <source>
        <dbReference type="EMBL" id="SVB34567.1"/>
    </source>
</evidence>
<feature type="region of interest" description="Disordered" evidence="1">
    <location>
        <begin position="132"/>
        <end position="160"/>
    </location>
</feature>
<gene>
    <name evidence="2" type="ORF">METZ01_LOCUS187421</name>
</gene>
<evidence type="ECO:0000256" key="1">
    <source>
        <dbReference type="SAM" id="MobiDB-lite"/>
    </source>
</evidence>
<proteinExistence type="predicted"/>
<protein>
    <submittedName>
        <fullName evidence="2">Uncharacterized protein</fullName>
    </submittedName>
</protein>